<evidence type="ECO:0000256" key="5">
    <source>
        <dbReference type="ARBA" id="ARBA00023002"/>
    </source>
</evidence>
<gene>
    <name evidence="8" type="ORF">UCREL1_6977</name>
</gene>
<evidence type="ECO:0000256" key="3">
    <source>
        <dbReference type="ARBA" id="ARBA00022723"/>
    </source>
</evidence>
<evidence type="ECO:0000256" key="1">
    <source>
        <dbReference type="ARBA" id="ARBA00001947"/>
    </source>
</evidence>
<feature type="domain" description="Alcohol dehydrogenase-like N-terminal" evidence="7">
    <location>
        <begin position="58"/>
        <end position="144"/>
    </location>
</feature>
<comment type="cofactor">
    <cofactor evidence="1">
        <name>Zn(2+)</name>
        <dbReference type="ChEBI" id="CHEBI:29105"/>
    </cofactor>
</comment>
<dbReference type="OrthoDB" id="5407715at2759"/>
<dbReference type="OMA" id="VDIENCY"/>
<comment type="similarity">
    <text evidence="2">Belongs to the zinc-containing alcohol dehydrogenase family.</text>
</comment>
<keyword evidence="5" id="KW-0560">Oxidoreductase</keyword>
<dbReference type="SUPFAM" id="SSF50129">
    <property type="entry name" value="GroES-like"/>
    <property type="match status" value="1"/>
</dbReference>
<evidence type="ECO:0000259" key="6">
    <source>
        <dbReference type="Pfam" id="PF00107"/>
    </source>
</evidence>
<dbReference type="PANTHER" id="PTHR43350">
    <property type="entry name" value="NAD-DEPENDENT ALCOHOL DEHYDROGENASE"/>
    <property type="match status" value="1"/>
</dbReference>
<evidence type="ECO:0000313" key="8">
    <source>
        <dbReference type="EMBL" id="EMR66016.1"/>
    </source>
</evidence>
<dbReference type="CDD" id="cd05188">
    <property type="entry name" value="MDR"/>
    <property type="match status" value="1"/>
</dbReference>
<accession>M7T877</accession>
<evidence type="ECO:0000256" key="2">
    <source>
        <dbReference type="ARBA" id="ARBA00008072"/>
    </source>
</evidence>
<dbReference type="InterPro" id="IPR013149">
    <property type="entry name" value="ADH-like_C"/>
</dbReference>
<dbReference type="Proteomes" id="UP000012174">
    <property type="component" value="Unassembled WGS sequence"/>
</dbReference>
<dbReference type="Pfam" id="PF08240">
    <property type="entry name" value="ADH_N"/>
    <property type="match status" value="1"/>
</dbReference>
<name>M7T877_EUTLA</name>
<dbReference type="GO" id="GO:0016491">
    <property type="term" value="F:oxidoreductase activity"/>
    <property type="evidence" value="ECO:0007669"/>
    <property type="project" value="UniProtKB-KW"/>
</dbReference>
<dbReference type="Gene3D" id="3.90.180.10">
    <property type="entry name" value="Medium-chain alcohol dehydrogenases, catalytic domain"/>
    <property type="match status" value="1"/>
</dbReference>
<dbReference type="eggNOG" id="KOG0023">
    <property type="taxonomic scope" value="Eukaryota"/>
</dbReference>
<keyword evidence="3" id="KW-0479">Metal-binding</keyword>
<reference evidence="9" key="1">
    <citation type="journal article" date="2013" name="Genome Announc.">
        <title>Draft genome sequence of the grapevine dieback fungus Eutypa lata UCR-EL1.</title>
        <authorList>
            <person name="Blanco-Ulate B."/>
            <person name="Rolshausen P.E."/>
            <person name="Cantu D."/>
        </authorList>
    </citation>
    <scope>NUCLEOTIDE SEQUENCE [LARGE SCALE GENOMIC DNA]</scope>
    <source>
        <strain evidence="9">UCR-EL1</strain>
    </source>
</reference>
<dbReference type="GO" id="GO:0046872">
    <property type="term" value="F:metal ion binding"/>
    <property type="evidence" value="ECO:0007669"/>
    <property type="project" value="UniProtKB-KW"/>
</dbReference>
<dbReference type="STRING" id="1287681.M7T877"/>
<sequence>MSSAKSLIVPSVSSPLSLKVESSSIPEAKLGTAVVEVLASVIGPGYGFLLSTPVPHFSFPTPSIWGNNAVGRVVSVGPDATKLKKGQLVFVEAYIEAKDDPEIGIIMGLMDGGSEKSKKLANEAWRNGTWTTHAVVPIENATPLDEDVLLGKFGYDVAELAYLTRFSVVYGGMSAMGVKPGETVIVGPATGQFGGAAVEVASALGAKVIALGRNTEVLSNLKATFPRVETVVLSGDVEKDTTAIQAFGPADAFIDFSPTMAKKITHIDSAIRALRRRGRVALMGGAYVDVTIPYWFIMLNSLEIKGQWMYTRQEIREVVRLVETGLLKLGKSVGHKVQGAFTLDEWQAALETAAKYPAWGNQVVFTPSGH</sequence>
<feature type="domain" description="Alcohol dehydrogenase-like C-terminal" evidence="6">
    <location>
        <begin position="194"/>
        <end position="323"/>
    </location>
</feature>
<dbReference type="HOGENOM" id="CLU_026673_0_0_1"/>
<dbReference type="InterPro" id="IPR013154">
    <property type="entry name" value="ADH-like_N"/>
</dbReference>
<evidence type="ECO:0000313" key="9">
    <source>
        <dbReference type="Proteomes" id="UP000012174"/>
    </source>
</evidence>
<dbReference type="SUPFAM" id="SSF51735">
    <property type="entry name" value="NAD(P)-binding Rossmann-fold domains"/>
    <property type="match status" value="1"/>
</dbReference>
<dbReference type="EMBL" id="KB706724">
    <property type="protein sequence ID" value="EMR66016.1"/>
    <property type="molecule type" value="Genomic_DNA"/>
</dbReference>
<proteinExistence type="inferred from homology"/>
<dbReference type="InterPro" id="IPR011032">
    <property type="entry name" value="GroES-like_sf"/>
</dbReference>
<dbReference type="PANTHER" id="PTHR43350:SF17">
    <property type="entry name" value="NAD-DEPENDENT ALCOHOL DEHYDROGENASE"/>
    <property type="match status" value="1"/>
</dbReference>
<organism evidence="8 9">
    <name type="scientific">Eutypa lata (strain UCR-EL1)</name>
    <name type="common">Grapevine dieback disease fungus</name>
    <name type="synonym">Eutypa armeniacae</name>
    <dbReference type="NCBI Taxonomy" id="1287681"/>
    <lineage>
        <taxon>Eukaryota</taxon>
        <taxon>Fungi</taxon>
        <taxon>Dikarya</taxon>
        <taxon>Ascomycota</taxon>
        <taxon>Pezizomycotina</taxon>
        <taxon>Sordariomycetes</taxon>
        <taxon>Xylariomycetidae</taxon>
        <taxon>Xylariales</taxon>
        <taxon>Diatrypaceae</taxon>
        <taxon>Eutypa</taxon>
    </lineage>
</organism>
<keyword evidence="4" id="KW-0862">Zinc</keyword>
<dbReference type="KEGG" id="ela:UCREL1_6977"/>
<evidence type="ECO:0000259" key="7">
    <source>
        <dbReference type="Pfam" id="PF08240"/>
    </source>
</evidence>
<dbReference type="InterPro" id="IPR036291">
    <property type="entry name" value="NAD(P)-bd_dom_sf"/>
</dbReference>
<dbReference type="Pfam" id="PF00107">
    <property type="entry name" value="ADH_zinc_N"/>
    <property type="match status" value="1"/>
</dbReference>
<dbReference type="AlphaFoldDB" id="M7T877"/>
<keyword evidence="9" id="KW-1185">Reference proteome</keyword>
<dbReference type="Gene3D" id="3.40.50.720">
    <property type="entry name" value="NAD(P)-binding Rossmann-like Domain"/>
    <property type="match status" value="1"/>
</dbReference>
<evidence type="ECO:0000256" key="4">
    <source>
        <dbReference type="ARBA" id="ARBA00022833"/>
    </source>
</evidence>
<protein>
    <submittedName>
        <fullName evidence="8">Putative alcohol dehydrogenase protein</fullName>
    </submittedName>
</protein>